<keyword evidence="4" id="KW-1185">Reference proteome</keyword>
<sequence length="195" mass="19454">MSIKAVVLVMVVAMAWLGVPTTAAKSTSSAPAPACLSSISNSCNIKDGGDTTAQLDLCCAALSNAIENQIKCFCLLKPYLDDPSSADSIATLFNYCSIKGSFDTLCPSADDGSTSPADDTTVTTPTDDGTTPASDDTSTTSTVPSTTSSGSNTGGSLGGGLLAAGGKKNAGNKATTTSLSGLLIISIGLVILREI</sequence>
<dbReference type="EMBL" id="JBDFQZ010000008">
    <property type="protein sequence ID" value="KAK9698707.1"/>
    <property type="molecule type" value="Genomic_DNA"/>
</dbReference>
<evidence type="ECO:0000256" key="2">
    <source>
        <dbReference type="SAM" id="SignalP"/>
    </source>
</evidence>
<name>A0AAW1J6K8_SAPOF</name>
<organism evidence="3 4">
    <name type="scientific">Saponaria officinalis</name>
    <name type="common">Common soapwort</name>
    <name type="synonym">Lychnis saponaria</name>
    <dbReference type="NCBI Taxonomy" id="3572"/>
    <lineage>
        <taxon>Eukaryota</taxon>
        <taxon>Viridiplantae</taxon>
        <taxon>Streptophyta</taxon>
        <taxon>Embryophyta</taxon>
        <taxon>Tracheophyta</taxon>
        <taxon>Spermatophyta</taxon>
        <taxon>Magnoliopsida</taxon>
        <taxon>eudicotyledons</taxon>
        <taxon>Gunneridae</taxon>
        <taxon>Pentapetalae</taxon>
        <taxon>Caryophyllales</taxon>
        <taxon>Caryophyllaceae</taxon>
        <taxon>Caryophylleae</taxon>
        <taxon>Saponaria</taxon>
    </lineage>
</organism>
<accession>A0AAW1J6K8</accession>
<reference evidence="3" key="1">
    <citation type="submission" date="2024-03" db="EMBL/GenBank/DDBJ databases">
        <title>WGS assembly of Saponaria officinalis var. Norfolk2.</title>
        <authorList>
            <person name="Jenkins J."/>
            <person name="Shu S."/>
            <person name="Grimwood J."/>
            <person name="Barry K."/>
            <person name="Goodstein D."/>
            <person name="Schmutz J."/>
            <person name="Leebens-Mack J."/>
            <person name="Osbourn A."/>
        </authorList>
    </citation>
    <scope>NUCLEOTIDE SEQUENCE [LARGE SCALE GENOMIC DNA]</scope>
    <source>
        <strain evidence="3">JIC</strain>
    </source>
</reference>
<feature type="signal peptide" evidence="2">
    <location>
        <begin position="1"/>
        <end position="24"/>
    </location>
</feature>
<protein>
    <recommendedName>
        <fullName evidence="5">Bifunctional inhibitor/plant lipid transfer protein/seed storage helical domain-containing protein</fullName>
    </recommendedName>
</protein>
<evidence type="ECO:0008006" key="5">
    <source>
        <dbReference type="Google" id="ProtNLM"/>
    </source>
</evidence>
<feature type="chain" id="PRO_5043979640" description="Bifunctional inhibitor/plant lipid transfer protein/seed storage helical domain-containing protein" evidence="2">
    <location>
        <begin position="25"/>
        <end position="195"/>
    </location>
</feature>
<feature type="compositionally biased region" description="Low complexity" evidence="1">
    <location>
        <begin position="113"/>
        <end position="151"/>
    </location>
</feature>
<dbReference type="AlphaFoldDB" id="A0AAW1J6K8"/>
<dbReference type="Proteomes" id="UP001443914">
    <property type="component" value="Unassembled WGS sequence"/>
</dbReference>
<evidence type="ECO:0000313" key="4">
    <source>
        <dbReference type="Proteomes" id="UP001443914"/>
    </source>
</evidence>
<evidence type="ECO:0000313" key="3">
    <source>
        <dbReference type="EMBL" id="KAK9698707.1"/>
    </source>
</evidence>
<proteinExistence type="predicted"/>
<comment type="caution">
    <text evidence="3">The sequence shown here is derived from an EMBL/GenBank/DDBJ whole genome shotgun (WGS) entry which is preliminary data.</text>
</comment>
<feature type="region of interest" description="Disordered" evidence="1">
    <location>
        <begin position="109"/>
        <end position="154"/>
    </location>
</feature>
<keyword evidence="2" id="KW-0732">Signal</keyword>
<gene>
    <name evidence="3" type="ORF">RND81_08G125000</name>
</gene>
<evidence type="ECO:0000256" key="1">
    <source>
        <dbReference type="SAM" id="MobiDB-lite"/>
    </source>
</evidence>